<organism evidence="1 2">
    <name type="scientific">Thermoproteus sp. AZ2</name>
    <dbReference type="NCBI Taxonomy" id="1609232"/>
    <lineage>
        <taxon>Archaea</taxon>
        <taxon>Thermoproteota</taxon>
        <taxon>Thermoprotei</taxon>
        <taxon>Thermoproteales</taxon>
        <taxon>Thermoproteaceae</taxon>
        <taxon>Thermoproteus</taxon>
    </lineage>
</organism>
<dbReference type="EMBL" id="JZWT02000007">
    <property type="protein sequence ID" value="MFB6490298.1"/>
    <property type="molecule type" value="Genomic_DNA"/>
</dbReference>
<accession>A0ACC6UZP8</accession>
<reference evidence="1" key="1">
    <citation type="submission" date="2024-07" db="EMBL/GenBank/DDBJ databases">
        <title>Metagenome and Metagenome-Assembled Genomes of Archaea from a hot spring from the geothermal field of Los Azufres, Mexico.</title>
        <authorList>
            <person name="Marin-Paredes R."/>
            <person name="Martinez-Romero E."/>
            <person name="Servin-Garciduenas L.E."/>
        </authorList>
    </citation>
    <scope>NUCLEOTIDE SEQUENCE</scope>
</reference>
<name>A0ACC6UZP8_9CREN</name>
<sequence>MKIGAAISPYQHFGLCNCDLPDEPGARHIEYFEEDVKRAKAIGLDAFRTGVEWALIEPREEVLDRRWLGFFERYLATIREEGLELWLTAHHFTNPKWVWKIGGWESRDTAKRFLRYIELILQNFYKYINYLIIFNEPEIYVYLAYLKGDLPPHGYLAYRHAGRALENILNVIQAARDVSKSYGVKATFTHPYRKYVGRGPAKLLAYALSKLAPSSLEVAKEMDVLAINFYVVTEVKLGDFRNLLKPEALLALRRHKIAITEYGVATRNEALREAYLCRMAQVFEELRPEAAIWWSLLHGYEWGLGYSPFFALFDEARRPTPLALKMRRIIENPPRACGELPEDLGLEWRAAL</sequence>
<evidence type="ECO:0000313" key="2">
    <source>
        <dbReference type="Proteomes" id="UP000033636"/>
    </source>
</evidence>
<evidence type="ECO:0000313" key="1">
    <source>
        <dbReference type="EMBL" id="MFB6490298.1"/>
    </source>
</evidence>
<protein>
    <submittedName>
        <fullName evidence="1">Family 1 glycosylhydrolase</fullName>
    </submittedName>
</protein>
<proteinExistence type="predicted"/>
<gene>
    <name evidence="1" type="ORF">TU35_003465</name>
</gene>
<dbReference type="Proteomes" id="UP000033636">
    <property type="component" value="Unassembled WGS sequence"/>
</dbReference>
<comment type="caution">
    <text evidence="1">The sequence shown here is derived from an EMBL/GenBank/DDBJ whole genome shotgun (WGS) entry which is preliminary data.</text>
</comment>